<keyword evidence="2" id="KW-0732">Signal</keyword>
<evidence type="ECO:0000313" key="4">
    <source>
        <dbReference type="EMBL" id="URE06583.1"/>
    </source>
</evidence>
<sequence>MNLSFFILVILFLSRPAQSVDPYKVLGVDKSASQRDIQKAFHKLSLKYHPDKNKSKGAQEKFAEINNAYEILSDEEKRKNYDLYGDEKLNPGFGGNYGDEKQNQGFGGNFGNYQGYTTGGPGSSYFTSNQGGWQSTGSKGNARTFSFAFSRNPSVGGNPFGFGFAPGYHVLESIMEDVASSLMGAVKAHDVSHPMLKRLGVKKLPSVVGKLVTGETHVLRSGIIVKDLNSGIEELRTLLESFEKKNKVSSDHSKKPSQNEDGGNVSRKTLVRQQSKAQTTRDSITYSLLDGNKQLSFLYAFDKLGYGSLDKFLIAYKPRKQKFAAFTGDVTLEAAEKFVSSVLNGDIQFSKLRQQPVGDGDYPVESPQPVNYTKQCSRNLSKMDDI</sequence>
<dbReference type="SMART" id="SM00271">
    <property type="entry name" value="DnaJ"/>
    <property type="match status" value="1"/>
</dbReference>
<accession>A0A9E7G4P5</accession>
<dbReference type="PANTHER" id="PTHR45184:SF1">
    <property type="entry name" value="DNAJ PROTEIN ERDJ3A"/>
    <property type="match status" value="1"/>
</dbReference>
<reference evidence="4" key="1">
    <citation type="submission" date="2022-05" db="EMBL/GenBank/DDBJ databases">
        <title>The Musa troglodytarum L. genome provides insights into the mechanism of non-climacteric behaviour and enrichment of carotenoids.</title>
        <authorList>
            <person name="Wang J."/>
        </authorList>
    </citation>
    <scope>NUCLEOTIDE SEQUENCE</scope>
    <source>
        <tissue evidence="4">Leaf</tissue>
    </source>
</reference>
<dbReference type="Gene3D" id="1.10.287.110">
    <property type="entry name" value="DnaJ domain"/>
    <property type="match status" value="1"/>
</dbReference>
<dbReference type="SUPFAM" id="SSF46565">
    <property type="entry name" value="Chaperone J-domain"/>
    <property type="match status" value="1"/>
</dbReference>
<dbReference type="GO" id="GO:0005783">
    <property type="term" value="C:endoplasmic reticulum"/>
    <property type="evidence" value="ECO:0007669"/>
    <property type="project" value="UniProtKB-ARBA"/>
</dbReference>
<dbReference type="AlphaFoldDB" id="A0A9E7G4P5"/>
<protein>
    <submittedName>
        <fullName evidence="4">DnaJ domain</fullName>
    </submittedName>
</protein>
<dbReference type="InterPro" id="IPR001623">
    <property type="entry name" value="DnaJ_domain"/>
</dbReference>
<evidence type="ECO:0000259" key="3">
    <source>
        <dbReference type="PROSITE" id="PS50076"/>
    </source>
</evidence>
<evidence type="ECO:0000256" key="2">
    <source>
        <dbReference type="SAM" id="SignalP"/>
    </source>
</evidence>
<dbReference type="PROSITE" id="PS50076">
    <property type="entry name" value="DNAJ_2"/>
    <property type="match status" value="1"/>
</dbReference>
<name>A0A9E7G4P5_9LILI</name>
<keyword evidence="5" id="KW-1185">Reference proteome</keyword>
<evidence type="ECO:0000256" key="1">
    <source>
        <dbReference type="SAM" id="MobiDB-lite"/>
    </source>
</evidence>
<gene>
    <name evidence="4" type="ORF">MUK42_20717</name>
</gene>
<feature type="region of interest" description="Disordered" evidence="1">
    <location>
        <begin position="246"/>
        <end position="277"/>
    </location>
</feature>
<dbReference type="OrthoDB" id="10250354at2759"/>
<dbReference type="Pfam" id="PF00226">
    <property type="entry name" value="DnaJ"/>
    <property type="match status" value="1"/>
</dbReference>
<feature type="signal peptide" evidence="2">
    <location>
        <begin position="1"/>
        <end position="19"/>
    </location>
</feature>
<dbReference type="EMBL" id="CP097507">
    <property type="protein sequence ID" value="URE06583.1"/>
    <property type="molecule type" value="Genomic_DNA"/>
</dbReference>
<feature type="chain" id="PRO_5038408899" evidence="2">
    <location>
        <begin position="20"/>
        <end position="386"/>
    </location>
</feature>
<dbReference type="CDD" id="cd06257">
    <property type="entry name" value="DnaJ"/>
    <property type="match status" value="1"/>
</dbReference>
<proteinExistence type="predicted"/>
<evidence type="ECO:0000313" key="5">
    <source>
        <dbReference type="Proteomes" id="UP001055439"/>
    </source>
</evidence>
<dbReference type="InterPro" id="IPR036869">
    <property type="entry name" value="J_dom_sf"/>
</dbReference>
<dbReference type="PANTHER" id="PTHR45184">
    <property type="entry name" value="DNAJ PROTEIN ERDJ3A"/>
    <property type="match status" value="1"/>
</dbReference>
<feature type="compositionally biased region" description="Basic and acidic residues" evidence="1">
    <location>
        <begin position="246"/>
        <end position="258"/>
    </location>
</feature>
<dbReference type="InterPro" id="IPR052842">
    <property type="entry name" value="ER_Co-chaperone"/>
</dbReference>
<dbReference type="InterPro" id="IPR018253">
    <property type="entry name" value="DnaJ_domain_CS"/>
</dbReference>
<organism evidence="4 5">
    <name type="scientific">Musa troglodytarum</name>
    <name type="common">fe'i banana</name>
    <dbReference type="NCBI Taxonomy" id="320322"/>
    <lineage>
        <taxon>Eukaryota</taxon>
        <taxon>Viridiplantae</taxon>
        <taxon>Streptophyta</taxon>
        <taxon>Embryophyta</taxon>
        <taxon>Tracheophyta</taxon>
        <taxon>Spermatophyta</taxon>
        <taxon>Magnoliopsida</taxon>
        <taxon>Liliopsida</taxon>
        <taxon>Zingiberales</taxon>
        <taxon>Musaceae</taxon>
        <taxon>Musa</taxon>
    </lineage>
</organism>
<dbReference type="PRINTS" id="PR00625">
    <property type="entry name" value="JDOMAIN"/>
</dbReference>
<dbReference type="PROSITE" id="PS00636">
    <property type="entry name" value="DNAJ_1"/>
    <property type="match status" value="1"/>
</dbReference>
<feature type="domain" description="J" evidence="3">
    <location>
        <begin position="21"/>
        <end position="85"/>
    </location>
</feature>
<dbReference type="Proteomes" id="UP001055439">
    <property type="component" value="Chromosome 5"/>
</dbReference>